<dbReference type="Pfam" id="PF02213">
    <property type="entry name" value="GYF"/>
    <property type="match status" value="1"/>
</dbReference>
<feature type="region of interest" description="Disordered" evidence="1">
    <location>
        <begin position="1574"/>
        <end position="1600"/>
    </location>
</feature>
<reference evidence="3 4" key="1">
    <citation type="journal article" date="2021" name="Nat. Plants">
        <title>The Taxus genome provides insights into paclitaxel biosynthesis.</title>
        <authorList>
            <person name="Xiong X."/>
            <person name="Gou J."/>
            <person name="Liao Q."/>
            <person name="Li Y."/>
            <person name="Zhou Q."/>
            <person name="Bi G."/>
            <person name="Li C."/>
            <person name="Du R."/>
            <person name="Wang X."/>
            <person name="Sun T."/>
            <person name="Guo L."/>
            <person name="Liang H."/>
            <person name="Lu P."/>
            <person name="Wu Y."/>
            <person name="Zhang Z."/>
            <person name="Ro D.K."/>
            <person name="Shang Y."/>
            <person name="Huang S."/>
            <person name="Yan J."/>
        </authorList>
    </citation>
    <scope>NUCLEOTIDE SEQUENCE [LARGE SCALE GENOMIC DNA]</scope>
    <source>
        <strain evidence="3">Ta-2019</strain>
    </source>
</reference>
<dbReference type="Proteomes" id="UP000824469">
    <property type="component" value="Unassembled WGS sequence"/>
</dbReference>
<feature type="region of interest" description="Disordered" evidence="1">
    <location>
        <begin position="1"/>
        <end position="26"/>
    </location>
</feature>
<dbReference type="InterPro" id="IPR003169">
    <property type="entry name" value="GYF"/>
</dbReference>
<organism evidence="3 4">
    <name type="scientific">Taxus chinensis</name>
    <name type="common">Chinese yew</name>
    <name type="synonym">Taxus wallichiana var. chinensis</name>
    <dbReference type="NCBI Taxonomy" id="29808"/>
    <lineage>
        <taxon>Eukaryota</taxon>
        <taxon>Viridiplantae</taxon>
        <taxon>Streptophyta</taxon>
        <taxon>Embryophyta</taxon>
        <taxon>Tracheophyta</taxon>
        <taxon>Spermatophyta</taxon>
        <taxon>Pinopsida</taxon>
        <taxon>Pinidae</taxon>
        <taxon>Conifers II</taxon>
        <taxon>Cupressales</taxon>
        <taxon>Taxaceae</taxon>
        <taxon>Taxus</taxon>
    </lineage>
</organism>
<feature type="compositionally biased region" description="Polar residues" evidence="1">
    <location>
        <begin position="73"/>
        <end position="84"/>
    </location>
</feature>
<evidence type="ECO:0000256" key="1">
    <source>
        <dbReference type="SAM" id="MobiDB-lite"/>
    </source>
</evidence>
<feature type="region of interest" description="Disordered" evidence="1">
    <location>
        <begin position="686"/>
        <end position="720"/>
    </location>
</feature>
<protein>
    <recommendedName>
        <fullName evidence="2">GYF domain-containing protein</fullName>
    </recommendedName>
</protein>
<dbReference type="EMBL" id="JAHRHJ020000001">
    <property type="protein sequence ID" value="KAH9329430.1"/>
    <property type="molecule type" value="Genomic_DNA"/>
</dbReference>
<evidence type="ECO:0000313" key="4">
    <source>
        <dbReference type="Proteomes" id="UP000824469"/>
    </source>
</evidence>
<dbReference type="PANTHER" id="PTHR46992">
    <property type="entry name" value="GYF DOMAIN-CONTAINING PROTEIN"/>
    <property type="match status" value="1"/>
</dbReference>
<feature type="compositionally biased region" description="Basic and acidic residues" evidence="1">
    <location>
        <begin position="188"/>
        <end position="207"/>
    </location>
</feature>
<feature type="region of interest" description="Disordered" evidence="1">
    <location>
        <begin position="1483"/>
        <end position="1526"/>
    </location>
</feature>
<feature type="compositionally biased region" description="Basic and acidic residues" evidence="1">
    <location>
        <begin position="85"/>
        <end position="122"/>
    </location>
</feature>
<feature type="region of interest" description="Disordered" evidence="1">
    <location>
        <begin position="64"/>
        <end position="254"/>
    </location>
</feature>
<feature type="region of interest" description="Disordered" evidence="1">
    <location>
        <begin position="1688"/>
        <end position="1732"/>
    </location>
</feature>
<gene>
    <name evidence="3" type="ORF">KI387_001538</name>
</gene>
<sequence>MADEKRDLPEEHSLSHEPWNSRDGHKSLLESSGLLVDSLDMETKDFSVSENVIPLSPQWLHSRAAENKEPRIPNSSAQSGSSDATLKEHWRGDGSLDKKDWRRTASVESDGGRRWREEERENSAVARRDRRKDGDRETEMWKNDRRSENSSVREAAESKNLISSDRWQDSGSRDKKWSTVWGPEDNEKDARREKRGDADKEDGHDRQASFSSSRLATDRESEKVPAWKPRFRLENTRDNSRKNSAGGRGSGFAFGRGRSNGSAINLLGNLPGKAPIGASIVTDGFCYPRGKLLDIYRDLKVFSPSLAIPDGFVEVFGITSSDHVEPSAFIPPEAEEQAMLDHIRKGNITSSEAISDRFSDISGRVYREGNGFREDLLVDNNKQASFDCVADLNTVTESPLKLCEVGLPDLDESELIDPVISKETGADCNGTDEVFSLHFGGDETFASDASSNAIGVAKLNEEISENPYAGEKIGVDDNYTTLERKSRKGFDNASKILSEGTTFIEEKSMGDIHSTSEGVVSLPADANVFFDNKFFDGDDLENQELKKKDRSLGEQGFSPEELTLFYKDPQGEIQGPFLGIDIISWFEQGFFGTDLLVCFADCFADASEGTQFQALGEVMPHLRRKTHAVDGFVSIEDSSNSNEVGLRSGQGVLSSEISFENDQQNPAFIYNSDKILSSFSEQPANVLGGSYSPDTPKSTLDSTPTQEKQPFLGPVRESREGSVARMTQHGVGSIVGEPIESIERHRVPAFSQAEIIDKQASMQSVAEALGAAWSGQEGERFFDRRSGLLDSLVSSSVTANVIPMKSNLQSLPNNQYQDLFRSSKESSFSASSPVPTERAWSEIFQREAHHLPQFDHNLQQMERAELLFHRQLQQEQQQHLKHQMSLPAQLQLQPGVTLHNQIPNSGLGHTMDSSLLHHPSALQPSFLPPHKQLVGPPVPQSPVSLDPIARLQLQQLQQQTHNPVQLQPHQQQLQQQHHTYGQQSHHQTSLDQLLSQIYDPSYEQNHGHLPQSGLIDQLLLQQEGLRPDSRLHQQSMLRPSNSMETNLSLNQLLHQRRHELQSHQLSLAAQQQYMDERRVSGVWAVDESGEFVQTQASNLQPFDLHQPHQRMLNTQQQLSHHLNFQSSHPLALNADIKSTYPFERVDHLERTVDGRLRNMHDPNFLPYERPTDLSLMNMDVAHSLKQQLQELRMQERFDVTRLAGQDEQFLSKINHHNSRPLPMPFQALQPEATNRGWEQLSNTHASDVPFQRTGYFVQQGQNLDFTMENQGRKSQLGGANWQPKEGFQENHSLRSFTNTNNANLRRGQIQDDLFLQQFSRHSGSSSVVPGNVLSNSPEKRQFTWTDVKSTDISGPFFDSSDKISRQLSKNYMSEELSEALKQSAVDGIGTNLSSQTTFTPTSMAYMMQSKSLNGAHEEIAGGKESLDGSNYAASKSSSEMQMHVAAPLYCGYDQMFLDDFVKKEPCHSSNNNEVEFTLPHHDSISQSAQDDNDISEPKGSKKNKRRNSKSRGASKPNTVASSDVSSLPNAQDLDAWSTGLSKHAGSVNSVIDFSSFSNSPAVSHKAGQSIIERNSADGRMPFNNDGEQAPNSEWKDSKSSGKASCLLDLSSASSSKAKKNSLSINIASDEAKENAVENAFSNLAVNPSQSTAFQRNENLHVASLNRSPSYDDTEMRNEGEKSFLNMLKNSKKPEEDREKNKEDFYSVLDSDSQGQKGMKKKGKKGRQIDPSLLGFKVTSNRIMMGEIHRLDD</sequence>
<feature type="compositionally biased region" description="Basic and acidic residues" evidence="1">
    <location>
        <begin position="166"/>
        <end position="177"/>
    </location>
</feature>
<evidence type="ECO:0000313" key="3">
    <source>
        <dbReference type="EMBL" id="KAH9329430.1"/>
    </source>
</evidence>
<dbReference type="SUPFAM" id="SSF55277">
    <property type="entry name" value="GYF domain"/>
    <property type="match status" value="1"/>
</dbReference>
<feature type="compositionally biased region" description="Basic and acidic residues" evidence="1">
    <location>
        <begin position="131"/>
        <end position="148"/>
    </location>
</feature>
<feature type="compositionally biased region" description="Polar residues" evidence="1">
    <location>
        <begin position="1516"/>
        <end position="1526"/>
    </location>
</feature>
<accession>A0AA38GZK0</accession>
<comment type="caution">
    <text evidence="3">The sequence shown here is derived from an EMBL/GenBank/DDBJ whole genome shotgun (WGS) entry which is preliminary data.</text>
</comment>
<dbReference type="SMART" id="SM00444">
    <property type="entry name" value="GYF"/>
    <property type="match status" value="1"/>
</dbReference>
<dbReference type="CDD" id="cd00072">
    <property type="entry name" value="GYF"/>
    <property type="match status" value="1"/>
</dbReference>
<evidence type="ECO:0000259" key="2">
    <source>
        <dbReference type="PROSITE" id="PS50829"/>
    </source>
</evidence>
<keyword evidence="4" id="KW-1185">Reference proteome</keyword>
<dbReference type="Gene3D" id="3.30.1490.40">
    <property type="match status" value="1"/>
</dbReference>
<proteinExistence type="predicted"/>
<feature type="compositionally biased region" description="Basic residues" evidence="1">
    <location>
        <begin position="1500"/>
        <end position="1509"/>
    </location>
</feature>
<feature type="domain" description="GYF" evidence="2">
    <location>
        <begin position="561"/>
        <end position="616"/>
    </location>
</feature>
<dbReference type="PANTHER" id="PTHR46992:SF1">
    <property type="entry name" value="GYF DOMAIN-CONTAINING PROTEIN"/>
    <property type="match status" value="1"/>
</dbReference>
<feature type="region of interest" description="Disordered" evidence="1">
    <location>
        <begin position="904"/>
        <end position="944"/>
    </location>
</feature>
<feature type="region of interest" description="Disordered" evidence="1">
    <location>
        <begin position="957"/>
        <end position="988"/>
    </location>
</feature>
<dbReference type="OMA" id="SITHIRH"/>
<feature type="compositionally biased region" description="Low complexity" evidence="1">
    <location>
        <begin position="957"/>
        <end position="987"/>
    </location>
</feature>
<feature type="compositionally biased region" description="Basic and acidic residues" evidence="1">
    <location>
        <begin position="1691"/>
        <end position="1704"/>
    </location>
</feature>
<feature type="compositionally biased region" description="Basic and acidic residues" evidence="1">
    <location>
        <begin position="216"/>
        <end position="241"/>
    </location>
</feature>
<name>A0AA38GZK0_TAXCH</name>
<dbReference type="PROSITE" id="PS50829">
    <property type="entry name" value="GYF"/>
    <property type="match status" value="1"/>
</dbReference>
<feature type="compositionally biased region" description="Polar residues" evidence="1">
    <location>
        <begin position="692"/>
        <end position="708"/>
    </location>
</feature>
<dbReference type="InterPro" id="IPR035445">
    <property type="entry name" value="GYF-like_dom_sf"/>
</dbReference>